<proteinExistence type="predicted"/>
<dbReference type="EMBL" id="DYXM01000106">
    <property type="protein sequence ID" value="HJE90517.1"/>
    <property type="molecule type" value="Genomic_DNA"/>
</dbReference>
<dbReference type="Proteomes" id="UP000776650">
    <property type="component" value="Unassembled WGS sequence"/>
</dbReference>
<dbReference type="RefSeq" id="WP_303911618.1">
    <property type="nucleotide sequence ID" value="NZ_DYXM01000106.1"/>
</dbReference>
<dbReference type="SUPFAM" id="SSF55124">
    <property type="entry name" value="Nitrite/Sulfite reductase N-terminal domain-like"/>
    <property type="match status" value="2"/>
</dbReference>
<comment type="caution">
    <text evidence="8">The sequence shown here is derived from an EMBL/GenBank/DDBJ whole genome shotgun (WGS) entry which is preliminary data.</text>
</comment>
<evidence type="ECO:0000256" key="1">
    <source>
        <dbReference type="ARBA" id="ARBA00022485"/>
    </source>
</evidence>
<dbReference type="GO" id="GO:0016491">
    <property type="term" value="F:oxidoreductase activity"/>
    <property type="evidence" value="ECO:0007669"/>
    <property type="project" value="UniProtKB-KW"/>
</dbReference>
<evidence type="ECO:0000256" key="4">
    <source>
        <dbReference type="ARBA" id="ARBA00023002"/>
    </source>
</evidence>
<dbReference type="Pfam" id="PF03460">
    <property type="entry name" value="NIR_SIR_ferr"/>
    <property type="match status" value="1"/>
</dbReference>
<reference evidence="8" key="2">
    <citation type="submission" date="2021-09" db="EMBL/GenBank/DDBJ databases">
        <authorList>
            <person name="Gilroy R."/>
        </authorList>
    </citation>
    <scope>NUCLEOTIDE SEQUENCE</scope>
    <source>
        <strain evidence="8">ChiGjej1B1-18357</strain>
    </source>
</reference>
<dbReference type="PANTHER" id="PTHR32439:SF9">
    <property type="entry name" value="BLR3264 PROTEIN"/>
    <property type="match status" value="1"/>
</dbReference>
<evidence type="ECO:0000256" key="2">
    <source>
        <dbReference type="ARBA" id="ARBA00022617"/>
    </source>
</evidence>
<evidence type="ECO:0000256" key="3">
    <source>
        <dbReference type="ARBA" id="ARBA00022723"/>
    </source>
</evidence>
<evidence type="ECO:0000259" key="7">
    <source>
        <dbReference type="Pfam" id="PF03460"/>
    </source>
</evidence>
<dbReference type="GO" id="GO:0051539">
    <property type="term" value="F:4 iron, 4 sulfur cluster binding"/>
    <property type="evidence" value="ECO:0007669"/>
    <property type="project" value="UniProtKB-KW"/>
</dbReference>
<sequence>MTCPSDTSATRDDRCPGVMRLHEAADGLLARIRVPGGRMSPMAWQALAAAARLGDGNLHVTSRGNVQIRGLVEADQQELLDLLSQAGLAPSATHDRARNILASPLAGRLAGHGPIGSLVPRLEVELLSRSSLSGLSGRFLFGLDDGAGDIARRRPDLGARWHRTGSLELLVAGDTAGVYCGVDSIAEILADLAEHFVSIPEHGWRLAPGTDQHRSVLAAARLHERTVEVPADVAGAGENAGDEHPLPEPHPPVGWIDSPDGSVSLLAVTELAIIDHRLAEFLGAIDTDTTISPDRVLGIHGLSEGQAEQVVRVLAPMGLIFDANSPWVHATACIGSSGCSKSHADVHGDIRAAANDLRLDPLAQHWVGCDRACGWDHESTLYEAGPDGYVTHASPKDEK</sequence>
<dbReference type="InterPro" id="IPR051329">
    <property type="entry name" value="NIR_SIR_4Fe-4S"/>
</dbReference>
<accession>A0A921F3H5</accession>
<gene>
    <name evidence="8" type="ORF">K8V11_05870</name>
</gene>
<dbReference type="Gene3D" id="3.30.413.10">
    <property type="entry name" value="Sulfite Reductase Hemoprotein, domain 1"/>
    <property type="match status" value="1"/>
</dbReference>
<evidence type="ECO:0000313" key="8">
    <source>
        <dbReference type="EMBL" id="HJE90517.1"/>
    </source>
</evidence>
<name>A0A921F3H5_9ACTN</name>
<evidence type="ECO:0000313" key="9">
    <source>
        <dbReference type="Proteomes" id="UP000776650"/>
    </source>
</evidence>
<keyword evidence="3" id="KW-0479">Metal-binding</keyword>
<dbReference type="PANTHER" id="PTHR32439">
    <property type="entry name" value="FERREDOXIN--NITRITE REDUCTASE, CHLOROPLASTIC"/>
    <property type="match status" value="1"/>
</dbReference>
<protein>
    <submittedName>
        <fullName evidence="8">Precorrin-3B synthase</fullName>
    </submittedName>
</protein>
<dbReference type="InterPro" id="IPR005117">
    <property type="entry name" value="NiRdtase/SiRdtase_haem-b_fer"/>
</dbReference>
<keyword evidence="2" id="KW-0349">Heme</keyword>
<dbReference type="AlphaFoldDB" id="A0A921F3H5"/>
<feature type="domain" description="Nitrite/Sulfite reductase ferredoxin-like" evidence="7">
    <location>
        <begin position="25"/>
        <end position="84"/>
    </location>
</feature>
<evidence type="ECO:0000256" key="6">
    <source>
        <dbReference type="ARBA" id="ARBA00023014"/>
    </source>
</evidence>
<keyword evidence="5" id="KW-0408">Iron</keyword>
<dbReference type="InterPro" id="IPR036136">
    <property type="entry name" value="Nit/Sulf_reduc_fer-like_dom_sf"/>
</dbReference>
<keyword evidence="6" id="KW-0411">Iron-sulfur</keyword>
<dbReference type="Gene3D" id="3.90.480.10">
    <property type="entry name" value="Sulfite Reductase Hemoprotein,Domain 2"/>
    <property type="match status" value="1"/>
</dbReference>
<dbReference type="InterPro" id="IPR045854">
    <property type="entry name" value="NO2/SO3_Rdtase_4Fe4S_sf"/>
</dbReference>
<reference evidence="8" key="1">
    <citation type="journal article" date="2021" name="PeerJ">
        <title>Extensive microbial diversity within the chicken gut microbiome revealed by metagenomics and culture.</title>
        <authorList>
            <person name="Gilroy R."/>
            <person name="Ravi A."/>
            <person name="Getino M."/>
            <person name="Pursley I."/>
            <person name="Horton D.L."/>
            <person name="Alikhan N.F."/>
            <person name="Baker D."/>
            <person name="Gharbi K."/>
            <person name="Hall N."/>
            <person name="Watson M."/>
            <person name="Adriaenssens E.M."/>
            <person name="Foster-Nyarko E."/>
            <person name="Jarju S."/>
            <person name="Secka A."/>
            <person name="Antonio M."/>
            <person name="Oren A."/>
            <person name="Chaudhuri R.R."/>
            <person name="La Ragione R."/>
            <person name="Hildebrand F."/>
            <person name="Pallen M.J."/>
        </authorList>
    </citation>
    <scope>NUCLEOTIDE SEQUENCE</scope>
    <source>
        <strain evidence="8">ChiGjej1B1-18357</strain>
    </source>
</reference>
<keyword evidence="4" id="KW-0560">Oxidoreductase</keyword>
<organism evidence="8 9">
    <name type="scientific">Dietzia timorensis</name>
    <dbReference type="NCBI Taxonomy" id="499555"/>
    <lineage>
        <taxon>Bacteria</taxon>
        <taxon>Bacillati</taxon>
        <taxon>Actinomycetota</taxon>
        <taxon>Actinomycetes</taxon>
        <taxon>Mycobacteriales</taxon>
        <taxon>Dietziaceae</taxon>
        <taxon>Dietzia</taxon>
    </lineage>
</organism>
<dbReference type="GO" id="GO:0046872">
    <property type="term" value="F:metal ion binding"/>
    <property type="evidence" value="ECO:0007669"/>
    <property type="project" value="UniProtKB-KW"/>
</dbReference>
<evidence type="ECO:0000256" key="5">
    <source>
        <dbReference type="ARBA" id="ARBA00023004"/>
    </source>
</evidence>
<keyword evidence="1" id="KW-0004">4Fe-4S</keyword>